<dbReference type="SUPFAM" id="SSF54919">
    <property type="entry name" value="Nucleoside diphosphate kinase, NDK"/>
    <property type="match status" value="1"/>
</dbReference>
<evidence type="ECO:0000256" key="3">
    <source>
        <dbReference type="ARBA" id="ARBA00001946"/>
    </source>
</evidence>
<comment type="cofactor">
    <cofactor evidence="3">
        <name>Mg(2+)</name>
        <dbReference type="ChEBI" id="CHEBI:18420"/>
    </cofactor>
</comment>
<dbReference type="InterPro" id="IPR034907">
    <property type="entry name" value="NDK-like_dom"/>
</dbReference>
<evidence type="ECO:0000313" key="14">
    <source>
        <dbReference type="EMBL" id="PRQ17054.1"/>
    </source>
</evidence>
<organism evidence="14 15">
    <name type="scientific">Rosa chinensis</name>
    <name type="common">China rose</name>
    <dbReference type="NCBI Taxonomy" id="74649"/>
    <lineage>
        <taxon>Eukaryota</taxon>
        <taxon>Viridiplantae</taxon>
        <taxon>Streptophyta</taxon>
        <taxon>Embryophyta</taxon>
        <taxon>Tracheophyta</taxon>
        <taxon>Spermatophyta</taxon>
        <taxon>Magnoliopsida</taxon>
        <taxon>eudicotyledons</taxon>
        <taxon>Gunneridae</taxon>
        <taxon>Pentapetalae</taxon>
        <taxon>rosids</taxon>
        <taxon>fabids</taxon>
        <taxon>Rosales</taxon>
        <taxon>Rosaceae</taxon>
        <taxon>Rosoideae</taxon>
        <taxon>Rosoideae incertae sedis</taxon>
        <taxon>Rosa</taxon>
    </lineage>
</organism>
<feature type="binding site" evidence="9">
    <location>
        <position position="96"/>
    </location>
    <ligand>
        <name>ATP</name>
        <dbReference type="ChEBI" id="CHEBI:30616"/>
    </ligand>
</feature>
<comment type="similarity">
    <text evidence="4 9 10">Belongs to the NDK family.</text>
</comment>
<dbReference type="AlphaFoldDB" id="A0A2P6P561"/>
<dbReference type="OMA" id="LLNWECC"/>
<evidence type="ECO:0000259" key="13">
    <source>
        <dbReference type="SMART" id="SM00562"/>
    </source>
</evidence>
<dbReference type="GO" id="GO:0006183">
    <property type="term" value="P:GTP biosynthetic process"/>
    <property type="evidence" value="ECO:0007669"/>
    <property type="project" value="InterPro"/>
</dbReference>
<protein>
    <recommendedName>
        <fullName evidence="11">Nucleoside diphosphate kinase</fullName>
        <ecNumber evidence="11">2.7.4.6</ecNumber>
    </recommendedName>
</protein>
<evidence type="ECO:0000256" key="11">
    <source>
        <dbReference type="RuleBase" id="RU004013"/>
    </source>
</evidence>
<evidence type="ECO:0000313" key="15">
    <source>
        <dbReference type="Proteomes" id="UP000238479"/>
    </source>
</evidence>
<dbReference type="SMART" id="SM00562">
    <property type="entry name" value="NDK"/>
    <property type="match status" value="1"/>
</dbReference>
<dbReference type="Proteomes" id="UP000238479">
    <property type="component" value="Chromosome 7"/>
</dbReference>
<gene>
    <name evidence="14" type="ORF">RchiOBHm_Chr7g0190891</name>
</gene>
<sequence length="236" mass="26068">MKTVAVFGGASPSFSSSLQRSSSSAQKTSPSCLSYAHPNCNLRTTHHKLAAFPSKSHLFSYFQPRPHAKTPAKPRIFLPHLVASLEQVEETYIMVKPDGVQRGLVGEIISRFEKKGFKLTGLKLFQCPRDLAEEHYKDLKSKSFFPKLIEYILSGPVVCMAWEGVGVVASARKLIGSTDPLQAEPGTIRGDLAVQTGRNVVHGSDSPENGKREIALWFKEGEVCQWTSAQAPWLRE</sequence>
<feature type="binding site" evidence="9">
    <location>
        <position position="172"/>
    </location>
    <ligand>
        <name>ATP</name>
        <dbReference type="ChEBI" id="CHEBI:30616"/>
    </ligand>
</feature>
<dbReference type="PRINTS" id="PR01243">
    <property type="entry name" value="NUCDPKINASE"/>
</dbReference>
<keyword evidence="15" id="KW-1185">Reference proteome</keyword>
<evidence type="ECO:0000256" key="2">
    <source>
        <dbReference type="ARBA" id="ARBA00000937"/>
    </source>
</evidence>
<comment type="catalytic activity">
    <reaction evidence="1 11">
        <text>a 2'-deoxyribonucleoside 5'-diphosphate + ATP = a 2'-deoxyribonucleoside 5'-triphosphate + ADP</text>
        <dbReference type="Rhea" id="RHEA:44640"/>
        <dbReference type="ChEBI" id="CHEBI:30616"/>
        <dbReference type="ChEBI" id="CHEBI:61560"/>
        <dbReference type="ChEBI" id="CHEBI:73316"/>
        <dbReference type="ChEBI" id="CHEBI:456216"/>
        <dbReference type="EC" id="2.7.4.6"/>
    </reaction>
</comment>
<feature type="binding site" evidence="9">
    <location>
        <position position="144"/>
    </location>
    <ligand>
        <name>ATP</name>
        <dbReference type="ChEBI" id="CHEBI:30616"/>
    </ligand>
</feature>
<dbReference type="InterPro" id="IPR036850">
    <property type="entry name" value="NDK-like_dom_sf"/>
</dbReference>
<evidence type="ECO:0000256" key="8">
    <source>
        <dbReference type="ARBA" id="ARBA00022840"/>
    </source>
</evidence>
<dbReference type="InterPro" id="IPR023005">
    <property type="entry name" value="Nucleoside_diP_kinase_AS"/>
</dbReference>
<reference evidence="14 15" key="1">
    <citation type="journal article" date="2018" name="Nat. Genet.">
        <title>The Rosa genome provides new insights in the design of modern roses.</title>
        <authorList>
            <person name="Bendahmane M."/>
        </authorList>
    </citation>
    <scope>NUCLEOTIDE SEQUENCE [LARGE SCALE GENOMIC DNA]</scope>
    <source>
        <strain evidence="15">cv. Old Blush</strain>
    </source>
</reference>
<keyword evidence="5 11" id="KW-0808">Transferase</keyword>
<keyword evidence="6 11" id="KW-0547">Nucleotide-binding</keyword>
<feature type="domain" description="Nucleoside diphosphate kinase-like" evidence="13">
    <location>
        <begin position="88"/>
        <end position="225"/>
    </location>
</feature>
<dbReference type="PANTHER" id="PTHR11349">
    <property type="entry name" value="NUCLEOSIDE DIPHOSPHATE KINASE"/>
    <property type="match status" value="1"/>
</dbReference>
<feature type="active site" description="Pros-phosphohistidine intermediate" evidence="9">
    <location>
        <position position="202"/>
    </location>
</feature>
<evidence type="ECO:0000256" key="12">
    <source>
        <dbReference type="SAM" id="MobiDB-lite"/>
    </source>
</evidence>
<feature type="compositionally biased region" description="Low complexity" evidence="12">
    <location>
        <begin position="11"/>
        <end position="24"/>
    </location>
</feature>
<dbReference type="NCBIfam" id="NF001908">
    <property type="entry name" value="PRK00668.1"/>
    <property type="match status" value="1"/>
</dbReference>
<feature type="binding site" evidence="9">
    <location>
        <position position="189"/>
    </location>
    <ligand>
        <name>ATP</name>
        <dbReference type="ChEBI" id="CHEBI:30616"/>
    </ligand>
</feature>
<dbReference type="GO" id="GO:0006241">
    <property type="term" value="P:CTP biosynthetic process"/>
    <property type="evidence" value="ECO:0007669"/>
    <property type="project" value="InterPro"/>
</dbReference>
<dbReference type="Pfam" id="PF00334">
    <property type="entry name" value="NDK"/>
    <property type="match status" value="1"/>
</dbReference>
<comment type="catalytic activity">
    <reaction evidence="2">
        <text>a ribonucleoside 5'-diphosphate + ATP = a ribonucleoside 5'-triphosphate + ADP</text>
        <dbReference type="Rhea" id="RHEA:18113"/>
        <dbReference type="ChEBI" id="CHEBI:30616"/>
        <dbReference type="ChEBI" id="CHEBI:57930"/>
        <dbReference type="ChEBI" id="CHEBI:61557"/>
        <dbReference type="ChEBI" id="CHEBI:456216"/>
        <dbReference type="EC" id="2.7.4.6"/>
    </reaction>
</comment>
<evidence type="ECO:0000256" key="10">
    <source>
        <dbReference type="RuleBase" id="RU004011"/>
    </source>
</evidence>
<dbReference type="Gene3D" id="3.30.70.141">
    <property type="entry name" value="Nucleoside diphosphate kinase-like domain"/>
    <property type="match status" value="1"/>
</dbReference>
<dbReference type="HAMAP" id="MF_00451">
    <property type="entry name" value="NDP_kinase"/>
    <property type="match status" value="1"/>
</dbReference>
<feature type="binding site" evidence="9">
    <location>
        <position position="178"/>
    </location>
    <ligand>
        <name>ATP</name>
        <dbReference type="ChEBI" id="CHEBI:30616"/>
    </ligand>
</feature>
<evidence type="ECO:0000256" key="4">
    <source>
        <dbReference type="ARBA" id="ARBA00008142"/>
    </source>
</evidence>
<evidence type="ECO:0000256" key="5">
    <source>
        <dbReference type="ARBA" id="ARBA00022679"/>
    </source>
</evidence>
<dbReference type="PROSITE" id="PS00469">
    <property type="entry name" value="NDPK"/>
    <property type="match status" value="1"/>
</dbReference>
<dbReference type="GO" id="GO:0006228">
    <property type="term" value="P:UTP biosynthetic process"/>
    <property type="evidence" value="ECO:0007669"/>
    <property type="project" value="InterPro"/>
</dbReference>
<dbReference type="OrthoDB" id="2162449at2759"/>
<proteinExistence type="inferred from homology"/>
<dbReference type="EMBL" id="PDCK01000045">
    <property type="protein sequence ID" value="PRQ17054.1"/>
    <property type="molecule type" value="Genomic_DNA"/>
</dbReference>
<keyword evidence="8 11" id="KW-0067">ATP-binding</keyword>
<evidence type="ECO:0000256" key="6">
    <source>
        <dbReference type="ARBA" id="ARBA00022741"/>
    </source>
</evidence>
<dbReference type="GO" id="GO:0042542">
    <property type="term" value="P:response to hydrogen peroxide"/>
    <property type="evidence" value="ECO:0007669"/>
    <property type="project" value="UniProtKB-ARBA"/>
</dbReference>
<dbReference type="STRING" id="74649.A0A2P6P561"/>
<dbReference type="InterPro" id="IPR001564">
    <property type="entry name" value="Nucleoside_diP_kinase"/>
</dbReference>
<evidence type="ECO:0000256" key="1">
    <source>
        <dbReference type="ARBA" id="ARBA00000082"/>
    </source>
</evidence>
<evidence type="ECO:0000256" key="7">
    <source>
        <dbReference type="ARBA" id="ARBA00022777"/>
    </source>
</evidence>
<dbReference type="GO" id="GO:0004550">
    <property type="term" value="F:nucleoside diphosphate kinase activity"/>
    <property type="evidence" value="ECO:0007669"/>
    <property type="project" value="UniProtKB-EC"/>
</dbReference>
<evidence type="ECO:0000256" key="9">
    <source>
        <dbReference type="PROSITE-ProRule" id="PRU00706"/>
    </source>
</evidence>
<name>A0A2P6P561_ROSCH</name>
<dbReference type="Gramene" id="PRQ17054">
    <property type="protein sequence ID" value="PRQ17054"/>
    <property type="gene ID" value="RchiOBHm_Chr7g0190891"/>
</dbReference>
<accession>A0A2P6P561</accession>
<keyword evidence="7 11" id="KW-0418">Kinase</keyword>
<dbReference type="GO" id="GO:0005524">
    <property type="term" value="F:ATP binding"/>
    <property type="evidence" value="ECO:0007669"/>
    <property type="project" value="UniProtKB-KW"/>
</dbReference>
<comment type="caution">
    <text evidence="14">The sequence shown here is derived from an EMBL/GenBank/DDBJ whole genome shotgun (WGS) entry which is preliminary data.</text>
</comment>
<dbReference type="FunFam" id="3.30.70.141:FF:000002">
    <property type="entry name" value="Nucleoside diphosphate kinase"/>
    <property type="match status" value="1"/>
</dbReference>
<feature type="region of interest" description="Disordered" evidence="12">
    <location>
        <begin position="1"/>
        <end position="24"/>
    </location>
</feature>
<dbReference type="PROSITE" id="PS51374">
    <property type="entry name" value="NDPK_LIKE"/>
    <property type="match status" value="1"/>
</dbReference>
<feature type="binding site" evidence="9">
    <location>
        <position position="199"/>
    </location>
    <ligand>
        <name>ATP</name>
        <dbReference type="ChEBI" id="CHEBI:30616"/>
    </ligand>
</feature>
<dbReference type="EC" id="2.7.4.6" evidence="11"/>
<dbReference type="CDD" id="cd04413">
    <property type="entry name" value="NDPk_I"/>
    <property type="match status" value="1"/>
</dbReference>